<comment type="caution">
    <text evidence="4">The sequence shown here is derived from an EMBL/GenBank/DDBJ whole genome shotgun (WGS) entry which is preliminary data.</text>
</comment>
<proteinExistence type="predicted"/>
<dbReference type="PANTHER" id="PTHR44591:SF25">
    <property type="entry name" value="CHEMOTAXIS TWO-COMPONENT RESPONSE REGULATOR"/>
    <property type="match status" value="1"/>
</dbReference>
<dbReference type="Proteomes" id="UP000650424">
    <property type="component" value="Unassembled WGS sequence"/>
</dbReference>
<dbReference type="SMART" id="SM00448">
    <property type="entry name" value="REC"/>
    <property type="match status" value="1"/>
</dbReference>
<dbReference type="EMBL" id="JACOGF010000008">
    <property type="protein sequence ID" value="MBC3918952.1"/>
    <property type="molecule type" value="Genomic_DNA"/>
</dbReference>
<dbReference type="PANTHER" id="PTHR44591">
    <property type="entry name" value="STRESS RESPONSE REGULATOR PROTEIN 1"/>
    <property type="match status" value="1"/>
</dbReference>
<name>A0ABR6ZSW5_9BURK</name>
<dbReference type="InterPro" id="IPR001789">
    <property type="entry name" value="Sig_transdc_resp-reg_receiver"/>
</dbReference>
<keyword evidence="5" id="KW-1185">Reference proteome</keyword>
<evidence type="ECO:0000256" key="1">
    <source>
        <dbReference type="ARBA" id="ARBA00022553"/>
    </source>
</evidence>
<dbReference type="Gene3D" id="3.40.50.2300">
    <property type="match status" value="1"/>
</dbReference>
<keyword evidence="1 2" id="KW-0597">Phosphoprotein</keyword>
<dbReference type="PROSITE" id="PS50110">
    <property type="entry name" value="RESPONSE_REGULATORY"/>
    <property type="match status" value="1"/>
</dbReference>
<feature type="modified residue" description="4-aspartylphosphate" evidence="2">
    <location>
        <position position="56"/>
    </location>
</feature>
<dbReference type="InterPro" id="IPR050595">
    <property type="entry name" value="Bact_response_regulator"/>
</dbReference>
<accession>A0ABR6ZSW5</accession>
<evidence type="ECO:0000313" key="5">
    <source>
        <dbReference type="Proteomes" id="UP000650424"/>
    </source>
</evidence>
<evidence type="ECO:0000256" key="2">
    <source>
        <dbReference type="PROSITE-ProRule" id="PRU00169"/>
    </source>
</evidence>
<dbReference type="Pfam" id="PF00072">
    <property type="entry name" value="Response_reg"/>
    <property type="match status" value="1"/>
</dbReference>
<evidence type="ECO:0000259" key="3">
    <source>
        <dbReference type="PROSITE" id="PS50110"/>
    </source>
</evidence>
<sequence length="129" mass="14034">MSNNTTWIAVIDDEESIRRALLRLFRSVGLDAQAFETGKAFLSSLQDRQPCCVVLDLHMPEMSGFAVLDELQAIAPDIPVIILTAHQITAAHVNNSLSSAVAILQKPVNDQALLQTIAGAVRTLHFDQA</sequence>
<reference evidence="4 5" key="1">
    <citation type="submission" date="2020-08" db="EMBL/GenBank/DDBJ databases">
        <title>Novel species isolated from subtropical streams in China.</title>
        <authorList>
            <person name="Lu H."/>
        </authorList>
    </citation>
    <scope>NUCLEOTIDE SEQUENCE [LARGE SCALE GENOMIC DNA]</scope>
    <source>
        <strain evidence="4 5">CY18W</strain>
    </source>
</reference>
<protein>
    <submittedName>
        <fullName evidence="4">Response regulator</fullName>
    </submittedName>
</protein>
<gene>
    <name evidence="4" type="ORF">H8L32_15785</name>
</gene>
<feature type="domain" description="Response regulatory" evidence="3">
    <location>
        <begin position="7"/>
        <end position="121"/>
    </location>
</feature>
<organism evidence="4 5">
    <name type="scientific">Undibacterium hunanense</name>
    <dbReference type="NCBI Taxonomy" id="2762292"/>
    <lineage>
        <taxon>Bacteria</taxon>
        <taxon>Pseudomonadati</taxon>
        <taxon>Pseudomonadota</taxon>
        <taxon>Betaproteobacteria</taxon>
        <taxon>Burkholderiales</taxon>
        <taxon>Oxalobacteraceae</taxon>
        <taxon>Undibacterium</taxon>
    </lineage>
</organism>
<dbReference type="SUPFAM" id="SSF52172">
    <property type="entry name" value="CheY-like"/>
    <property type="match status" value="1"/>
</dbReference>
<dbReference type="InterPro" id="IPR011006">
    <property type="entry name" value="CheY-like_superfamily"/>
</dbReference>
<evidence type="ECO:0000313" key="4">
    <source>
        <dbReference type="EMBL" id="MBC3918952.1"/>
    </source>
</evidence>